<evidence type="ECO:0000256" key="2">
    <source>
        <dbReference type="SAM" id="MobiDB-lite"/>
    </source>
</evidence>
<evidence type="ECO:0000313" key="6">
    <source>
        <dbReference type="EMBL" id="SFK87173.1"/>
    </source>
</evidence>
<feature type="domain" description="ABC toxin N-terminal" evidence="5">
    <location>
        <begin position="1988"/>
        <end position="2111"/>
    </location>
</feature>
<dbReference type="RefSeq" id="WP_090700440.1">
    <property type="nucleotide sequence ID" value="NZ_FOSP01000018.1"/>
</dbReference>
<evidence type="ECO:0000313" key="7">
    <source>
        <dbReference type="Proteomes" id="UP000199533"/>
    </source>
</evidence>
<dbReference type="STRING" id="52441.SAMN05216302_101845"/>
<dbReference type="InterPro" id="IPR046839">
    <property type="entry name" value="ABC_toxin_N"/>
</dbReference>
<dbReference type="Proteomes" id="UP000199533">
    <property type="component" value="Unassembled WGS sequence"/>
</dbReference>
<name>A0A1I4D2H4_9PROT</name>
<evidence type="ECO:0000259" key="5">
    <source>
        <dbReference type="Pfam" id="PF20220"/>
    </source>
</evidence>
<protein>
    <recommendedName>
        <fullName evidence="8">Virulence plasmid A protein</fullName>
    </recommendedName>
</protein>
<evidence type="ECO:0000259" key="4">
    <source>
        <dbReference type="Pfam" id="PF18413"/>
    </source>
</evidence>
<feature type="domain" description="Neuraminidase-like" evidence="4">
    <location>
        <begin position="2141"/>
        <end position="2285"/>
    </location>
</feature>
<keyword evidence="1" id="KW-0175">Coiled coil</keyword>
<feature type="region of interest" description="Disordered" evidence="2">
    <location>
        <begin position="118"/>
        <end position="170"/>
    </location>
</feature>
<reference evidence="7" key="1">
    <citation type="submission" date="2016-10" db="EMBL/GenBank/DDBJ databases">
        <authorList>
            <person name="Varghese N."/>
            <person name="Submissions S."/>
        </authorList>
    </citation>
    <scope>NUCLEOTIDE SEQUENCE [LARGE SCALE GENOMIC DNA]</scope>
    <source>
        <strain evidence="7">Nm69</strain>
    </source>
</reference>
<dbReference type="Pfam" id="PF20220">
    <property type="entry name" value="ABC_toxin_N"/>
    <property type="match status" value="1"/>
</dbReference>
<dbReference type="EMBL" id="FOSP01000018">
    <property type="protein sequence ID" value="SFK87173.1"/>
    <property type="molecule type" value="Genomic_DNA"/>
</dbReference>
<accession>A0A1I4D2H4</accession>
<dbReference type="InterPro" id="IPR040840">
    <property type="entry name" value="TcA_TcB_BD"/>
</dbReference>
<sequence length="3466" mass="396610">MARIQFGEGYAWFGEKDTPAPQNFASSPSPTLTVGVSAKYSGASVYVRYRRVGTSWRKLEVRKSNKSKSAQYFTAQFPRFDSGNQIEYEVSIKSSGLYSVPEQRLGEIVRFEIPSKANERAAKPSKLTKRTSGSSSVDTVDSKKTEMPGVVPTEEPTKPPPETSSANSADDDVRVDAGIEHNNPKDFSILDAPNKKRLDCLKHCQAGKKANEKLEDLFQKAKGDFPQFKKLLEESADFDTAAIRKLDFANDLADLTDDDEALVDVFLSHDKTNCLRDVALNLKKEELKALLGKTAKAEETEKKASELHDRLFRMAPTAVIERMARDNELEMEESAKKGLLTFFKANPELDFRKDSVLKVINQPDALKKIPENCREDVVHALKCCQRLASVCPNAEALPKLMKAGLGSAHAINEIPLERFVALHSETLGGEDVARRIHGRAEEISFRNVNALVGLRDAVLSPSVNMVHGGQSVDERKATAVQLVAKNDIPINYETLFGSVDLCECKHCNSVYSPAAYLVELFQYLRNNNLDPREEPESTDNPIVAIGGMNAVSGPGETPPKSDESLSQFTGKAGIKNTPLEKLFRRRPDLGHLQLTCENTNTLIPYIDLVNEVMESFVVNLKDYKQDTKRPREAKINPYNVEDESSGELLAEAQHTNYCAYEILRKSVYPACKLPYHQPIDVTRQYLNFLKTSRYELFSIFRKDVSFKPAVDASNDEKERLAKKEKLKIESVDRAIAAEYLHLTEEEYVILTKEGFHTKEWYEINQEASLTQSQYHHEIGLKATWHYYGIENENQMLAELKWVKPAQETKMLGFLRRVNLKYVDLVELLKTRYINPNYLSGHALVFMNSLPFSYRYLQNLVDESQTDIKLKYKKVVELLETNLAAYTFRFHKTYVACWVYKYFAHIGKLIILENALSSAATCKCIEGTISLYGGYSGEYLGTVFSFNFQKQLTISEDCLIYLKGSNPKILIGNLDRSTGKLILNLEKLFEQDMKSWPSDPEFREEALKEIFNFLNGSFNGKDGEIGKIDLTWDFAEDKLVLILYIKDKPFTCTDTTDHKETCDISKTQLKHLDGTDLSTSEYDRLHRFIRLWCKLGWNIAEVDQAIRGGGEIIKNPPYGLINFTTNQRFKAFDQPLPPKDDERSVDRLLANFSLNPGAASKKNTLAAKIFSTELNRNNRMAVAVPSPEPNPKPKPVDEKMIAREFRVMPEKDCNPESIPQIEQQITPYLIDQLVAIKKLQEITGLELAKLLVYWTPIGTQGENSLYERLFLKYNLIAKDPIFKDEAAFGTFLIHNPESDNKTIPRMSDHLPALMAALKVDVAMLEDIMAYAGIADQLTLENISHIYRHILLAKSIGLRISQLPMLFDLIKDQEHPFSQPTKTLSFYQLYERIDNSGFDSRQLNYIIRSVDDPNRPLQPETGKLFRLAIELRDALLQIEKDHADIKDDEEATEALLRGKLSLLYDGDVVEKIVNFVQGTTVYEDITRRKYSATMETSDSDAIIKFLREKRKEEEKEAGDYQTFLQKVQFSSARGVQVTGILSEDDKNRLRDLANYVAIGEQDKFLKAVEKLIAQPKVFFNDVLASVFPETERVQAENILLAQDTVDSEGSEVSAKQKRAYLLGRFLPYLREQLRQRQVVLILSSNLGLDQDLTLKLIKDVIKTDGDSSLYEEIIQLREQQDPIEANQDQPTKWDGFFVPEKEGLYTFLLEAEKKPTGEAKPSLTFNNRLAWSGPTREDDELIEFYESRPVLLKAGESYSFRLQGYDEDEEGKFIGLFLKFNDQPQIPISDKQLFPALRTKAFKEAYLRLHKAAMLLNGFGMKMAELAFFLDPEHAANFNGLDFNKLSFSQWLRMEAFYRLKKSLPAKQLSLVEFLRWANNPEEVESDTTLVMQINRLTGWQETNIEKLISVNYFNLAHPGHFRDEVNLLKLQETLKAEQKIGVGIDLLFQWGSPTSLFESNREIAGATREAIRARYNQTEWEEAIKPVHDQLRENQKQALIAYLLAQPVLLEWGVRDADSLFEFFLIDVQMNACMETSRIKQAISSVQLFVQRCFLDLEDKHGVSSELLDRQRWEWMSRYRVWEANRKVFLYPENWIRPELRDDKSPFFKELESELLQNDVNDEAIKAAFKKYLFQVNDVSNLEVVGHHTEEVDGGGKLHVFARTRDAPYFFYYRYFHYNQNQQYWYPWEKIEVDIPSINVENNEGRITSNGSFIIPVVWLNRLFIFFPQFMQKSWPNPWAGEQSISKSADNKINQMSPVSYWEIKMGWSEYKDGKWTPKQISNLAIYSEIVHEMKNGPDYYVYNNPGKFIFAPFVQSDRVKIKIYYQGEGIRPQPPGAFLSHLQFETSLEPVLFPEYFVFNGDSVYATAVPALPSTGVAGSYLGPHRLFHYSYNYQSGQYPTLSPLQAKDDLENPAYKSWPAITREANVSLIKLSTSMQYVFSHQHAKDFVRKIALGRLDTIFTDPIDLNNDNYGSNNSNQYHELKRPYAIYNWEAYFHSVALLADHLSKSQRFEEAMTWWHYIFDPINVKGNIWQVWKFLPFRLRAKDSKNILEKIFSNLGPNSSDISITEWRDNPFQPHVIARDRPTAYMKWVVMKYIDNLIAWGDSLFRQDTIESINQATQLYILAGHILGPRPEYIPKRGRTQPKSYMDLVNEWDAFSNAMVDLELIFPFSNQTATPTVGDGESHYINIYGFATTLYFCIPDNPKLLEYWDTVADRLFKIRHCLNIEGVFRKLNLFEPPIDPALLVQAAAQGLSIGSVLNDLSTPMPNYRFNYLLARALEVTSEVKSLGNALLSALEKKDGESLALLRSRHDSCIQTLVMEVRKKQLEEAEKTIESLLENRKAPAHKFKFYQKLVGEEESVPDIEVEFSIKDEALPEVKGESGMKLIGEEVEEIKKAKLSRDLQIGVSSVEILASILHAIPTFKVKASPFGLGTEVEYGGPFLGNLTQAVAKGLQIGVNVTSAQSGAAARKAGHLRQLHDRKFQSNLAGLEIKQIDKQITTQQIRIDLAQKEIENHQVQIDQTKEVEEFMRSKFSNEQLYHWMSEQLQNLYYQTYSFAYDLAKKAEKVYRFDMGLSTSDFVKFGYWNSGKEGFLAGEQLYLALKKLENAYIETKSHDYEITKHVSLRQVNPLALIQLKEQGVCEFNLVEELFDLDYPGQYKRRIKTVAVSIPCIVGPHTSLNCTLRLLKHEYRNSKIAANYAKNMEEADERFITNPIPTTAISVSHGQNDSGVFELSFQSERYLPFEGAGAISTWRLELSQDFRQFDYQTITDVVMHLRYTSSEGGDVMKAEAVKQLNNYVSKAEDLSKTEGLFRMFSLPHEFPNEWHRLFYPPPVAGNQILHLGNLIERFSFFVQSQQVKSAKIVEIRLFIPAPSESTGENLQISILRSDQIETLADSLVENFSSGTEVKNLQQYVITDFLADLNGFWGVQFGQNQEVVTKDQLSNAWMVVKYQLEMKEPKN</sequence>
<dbReference type="Pfam" id="PF18413">
    <property type="entry name" value="Neuraminidase"/>
    <property type="match status" value="1"/>
</dbReference>
<evidence type="ECO:0000259" key="3">
    <source>
        <dbReference type="Pfam" id="PF18276"/>
    </source>
</evidence>
<organism evidence="6 7">
    <name type="scientific">Nitrosomonas aestuarii</name>
    <dbReference type="NCBI Taxonomy" id="52441"/>
    <lineage>
        <taxon>Bacteria</taxon>
        <taxon>Pseudomonadati</taxon>
        <taxon>Pseudomonadota</taxon>
        <taxon>Betaproteobacteria</taxon>
        <taxon>Nitrosomonadales</taxon>
        <taxon>Nitrosomonadaceae</taxon>
        <taxon>Nitrosomonas</taxon>
    </lineage>
</organism>
<evidence type="ECO:0000256" key="1">
    <source>
        <dbReference type="SAM" id="Coils"/>
    </source>
</evidence>
<dbReference type="InterPro" id="IPR041079">
    <property type="entry name" value="Neuraminidase-like"/>
</dbReference>
<feature type="domain" description="Tc toxin complex TcA C-terminal TcB-binding" evidence="3">
    <location>
        <begin position="3000"/>
        <end position="3285"/>
    </location>
</feature>
<keyword evidence="7" id="KW-1185">Reference proteome</keyword>
<proteinExistence type="predicted"/>
<dbReference type="SUPFAM" id="SSF56988">
    <property type="entry name" value="Anthrax protective antigen"/>
    <property type="match status" value="1"/>
</dbReference>
<gene>
    <name evidence="6" type="ORF">SAMN05216302_101845</name>
</gene>
<dbReference type="Pfam" id="PF18276">
    <property type="entry name" value="TcA_TcB_BD"/>
    <property type="match status" value="1"/>
</dbReference>
<evidence type="ECO:0008006" key="8">
    <source>
        <dbReference type="Google" id="ProtNLM"/>
    </source>
</evidence>
<feature type="coiled-coil region" evidence="1">
    <location>
        <begin position="2995"/>
        <end position="3029"/>
    </location>
</feature>